<accession>A0ABS8SM81</accession>
<keyword evidence="2" id="KW-1185">Reference proteome</keyword>
<evidence type="ECO:0000313" key="2">
    <source>
        <dbReference type="Proteomes" id="UP000823775"/>
    </source>
</evidence>
<evidence type="ECO:0000313" key="1">
    <source>
        <dbReference type="EMBL" id="MCD7460064.1"/>
    </source>
</evidence>
<gene>
    <name evidence="1" type="ORF">HAX54_042764</name>
</gene>
<comment type="caution">
    <text evidence="1">The sequence shown here is derived from an EMBL/GenBank/DDBJ whole genome shotgun (WGS) entry which is preliminary data.</text>
</comment>
<proteinExistence type="predicted"/>
<dbReference type="Proteomes" id="UP000823775">
    <property type="component" value="Unassembled WGS sequence"/>
</dbReference>
<name>A0ABS8SM81_DATST</name>
<dbReference type="EMBL" id="JACEIK010000632">
    <property type="protein sequence ID" value="MCD7460064.1"/>
    <property type="molecule type" value="Genomic_DNA"/>
</dbReference>
<sequence>MMMPSMRGALWRKLVQEWGNDVDHLIRSCSPELIPLGLGLNVWSSHELLLLDCELCWRHFVPHYAW</sequence>
<protein>
    <submittedName>
        <fullName evidence="1">Uncharacterized protein</fullName>
    </submittedName>
</protein>
<reference evidence="1 2" key="1">
    <citation type="journal article" date="2021" name="BMC Genomics">
        <title>Datura genome reveals duplications of psychoactive alkaloid biosynthetic genes and high mutation rate following tissue culture.</title>
        <authorList>
            <person name="Rajewski A."/>
            <person name="Carter-House D."/>
            <person name="Stajich J."/>
            <person name="Litt A."/>
        </authorList>
    </citation>
    <scope>NUCLEOTIDE SEQUENCE [LARGE SCALE GENOMIC DNA]</scope>
    <source>
        <strain evidence="1">AR-01</strain>
    </source>
</reference>
<organism evidence="1 2">
    <name type="scientific">Datura stramonium</name>
    <name type="common">Jimsonweed</name>
    <name type="synonym">Common thornapple</name>
    <dbReference type="NCBI Taxonomy" id="4076"/>
    <lineage>
        <taxon>Eukaryota</taxon>
        <taxon>Viridiplantae</taxon>
        <taxon>Streptophyta</taxon>
        <taxon>Embryophyta</taxon>
        <taxon>Tracheophyta</taxon>
        <taxon>Spermatophyta</taxon>
        <taxon>Magnoliopsida</taxon>
        <taxon>eudicotyledons</taxon>
        <taxon>Gunneridae</taxon>
        <taxon>Pentapetalae</taxon>
        <taxon>asterids</taxon>
        <taxon>lamiids</taxon>
        <taxon>Solanales</taxon>
        <taxon>Solanaceae</taxon>
        <taxon>Solanoideae</taxon>
        <taxon>Datureae</taxon>
        <taxon>Datura</taxon>
    </lineage>
</organism>